<dbReference type="STRING" id="1314781.A0A165DNX7"/>
<organism evidence="3 4">
    <name type="scientific">Exidia glandulosa HHB12029</name>
    <dbReference type="NCBI Taxonomy" id="1314781"/>
    <lineage>
        <taxon>Eukaryota</taxon>
        <taxon>Fungi</taxon>
        <taxon>Dikarya</taxon>
        <taxon>Basidiomycota</taxon>
        <taxon>Agaricomycotina</taxon>
        <taxon>Agaricomycetes</taxon>
        <taxon>Auriculariales</taxon>
        <taxon>Exidiaceae</taxon>
        <taxon>Exidia</taxon>
    </lineage>
</organism>
<feature type="region of interest" description="Disordered" evidence="1">
    <location>
        <begin position="18"/>
        <end position="94"/>
    </location>
</feature>
<evidence type="ECO:0000256" key="2">
    <source>
        <dbReference type="SAM" id="SignalP"/>
    </source>
</evidence>
<feature type="compositionally biased region" description="Basic residues" evidence="1">
    <location>
        <begin position="407"/>
        <end position="420"/>
    </location>
</feature>
<evidence type="ECO:0000313" key="4">
    <source>
        <dbReference type="Proteomes" id="UP000077266"/>
    </source>
</evidence>
<dbReference type="OrthoDB" id="3005186at2759"/>
<dbReference type="InParanoid" id="A0A165DNX7"/>
<dbReference type="Proteomes" id="UP000077266">
    <property type="component" value="Unassembled WGS sequence"/>
</dbReference>
<feature type="signal peptide" evidence="2">
    <location>
        <begin position="1"/>
        <end position="17"/>
    </location>
</feature>
<dbReference type="EMBL" id="KV426202">
    <property type="protein sequence ID" value="KZV85012.1"/>
    <property type="molecule type" value="Genomic_DNA"/>
</dbReference>
<feature type="compositionally biased region" description="Basic and acidic residues" evidence="1">
    <location>
        <begin position="938"/>
        <end position="949"/>
    </location>
</feature>
<feature type="region of interest" description="Disordered" evidence="1">
    <location>
        <begin position="386"/>
        <end position="730"/>
    </location>
</feature>
<feature type="compositionally biased region" description="Pro residues" evidence="1">
    <location>
        <begin position="712"/>
        <end position="722"/>
    </location>
</feature>
<reference evidence="3 4" key="1">
    <citation type="journal article" date="2016" name="Mol. Biol. Evol.">
        <title>Comparative Genomics of Early-Diverging Mushroom-Forming Fungi Provides Insights into the Origins of Lignocellulose Decay Capabilities.</title>
        <authorList>
            <person name="Nagy L.G."/>
            <person name="Riley R."/>
            <person name="Tritt A."/>
            <person name="Adam C."/>
            <person name="Daum C."/>
            <person name="Floudas D."/>
            <person name="Sun H."/>
            <person name="Yadav J.S."/>
            <person name="Pangilinan J."/>
            <person name="Larsson K.H."/>
            <person name="Matsuura K."/>
            <person name="Barry K."/>
            <person name="Labutti K."/>
            <person name="Kuo R."/>
            <person name="Ohm R.A."/>
            <person name="Bhattacharya S.S."/>
            <person name="Shirouzu T."/>
            <person name="Yoshinaga Y."/>
            <person name="Martin F.M."/>
            <person name="Grigoriev I.V."/>
            <person name="Hibbett D.S."/>
        </authorList>
    </citation>
    <scope>NUCLEOTIDE SEQUENCE [LARGE SCALE GENOMIC DNA]</scope>
    <source>
        <strain evidence="3 4">HHB12029</strain>
    </source>
</reference>
<feature type="region of interest" description="Disordered" evidence="1">
    <location>
        <begin position="1208"/>
        <end position="1243"/>
    </location>
</feature>
<feature type="compositionally biased region" description="Basic and acidic residues" evidence="1">
    <location>
        <begin position="421"/>
        <end position="430"/>
    </location>
</feature>
<name>A0A165DNX7_EXIGL</name>
<feature type="compositionally biased region" description="Acidic residues" evidence="1">
    <location>
        <begin position="439"/>
        <end position="451"/>
    </location>
</feature>
<feature type="compositionally biased region" description="Basic residues" evidence="1">
    <location>
        <begin position="588"/>
        <end position="599"/>
    </location>
</feature>
<feature type="compositionally biased region" description="Acidic residues" evidence="1">
    <location>
        <begin position="928"/>
        <end position="937"/>
    </location>
</feature>
<protein>
    <submittedName>
        <fullName evidence="3">Uncharacterized protein</fullName>
    </submittedName>
</protein>
<feature type="compositionally biased region" description="Basic and acidic residues" evidence="1">
    <location>
        <begin position="798"/>
        <end position="808"/>
    </location>
</feature>
<accession>A0A165DNX7</accession>
<dbReference type="AlphaFoldDB" id="A0A165DNX7"/>
<feature type="region of interest" description="Disordered" evidence="1">
    <location>
        <begin position="874"/>
        <end position="954"/>
    </location>
</feature>
<keyword evidence="4" id="KW-1185">Reference proteome</keyword>
<sequence>MHLFILALAAAVWLARASDQPPRGRNDHTNPSEGPPGPRAPNIPGAPTAQLPEPARVAGVHGNADVTLPEPHRSAPPSKAGPSQDPDPRLPAPLDNLHGAMEMDAYGPPLCNVQRGGIYFRDMDGNCWFSPNARVPAVYLSSIGGQSLTESAERSLFHDWAWEPTHFDGQHRWRMFIPSVIQRHAQHDCSHRYDDYPLFTWRDTTHMVQDNHGRVRLHWRIVMFMENADQLVEDISNALRVPITTRVPFRSLDLTRSESSSYELRPLFYLWARIHLSARGVLNQGLVAVLNRDILRDRFPHLVWRMRQIEWYGHGFLGTAVADGFAESANVRWYIENDVPVYFPWPLSGPSRPLSRENAYLAPSPQQFAALQREVADLEASAARTAIKRGRRQRQAANNRAQGKPSKGARRRANRNARKKRFEDNSRERYGTTPPPYNSEDDDESDSEDDYPAFSLAPEAASDTTAAGPSGSGRRDRNQDDAGPPGHVSGQTPTTSHVRDSPSRPQTQNQSRRNDSPSRMRTNHQPARRGSPSRDVSRRAIDPMRGVEATRSLNATQPPRWPAAGQQQRRPRSPIRGNSPSRPPPWRSARHWSPPRRPRGGSQSRGTHRPPRGRTPPPPQPETTGSGWDQADFAVGWNTGGWGSETRSAFEWGTPGWGAPAGDWSAPAPAEPALPAPRQEPVLGVPPYTVEDFGPPLPPMVPAQPEDGWRPRTPPGDPPPPVFQNAASPAPPTVDFVAISLSSRLGPVPDEPPPVYTRHEMPPAPARRPVPDDEVALVRRTVQHLQSAQGPPRPRERRLRDNMRDHPPRAPTGRQPAPAPARSLRERITLGDELRDMAEESINAALDRRPMEGELEPRTTIAIRRALGLPESQFLREDASAPGPSTPRRVQPQRESRSPPARRTLLERMSGPSAPNRRRLLDRITDVREDDAMDVDEPAQRRSVARDEPEPPVTDEMAHPVLIRMSPHHFAGAVTEDEIAARLASADEWHFHRPDVHEPRADEILRQAADTRGPLPEGIAQLRAAVEHGVEVRTITHDTGTRQVIGGQHEPIFAYIDPDAPRHEQLSQWFSNVETLMRRPYARAALLRGGLAWRIARSFIGQREALDGPSLGAFDLGAPIYRIEDESWLDDWLTPEEESVLIGRIHGTEYTMLPPLAHFALARPPWDGVWTDEDEGWFMDQLRYFLDSAPLYTRAQWRHRMRAPLASRRHRGRSLPVEEVPSSYKKGKGKGKGKAKEDNNDAE</sequence>
<feature type="compositionally biased region" description="Basic and acidic residues" evidence="1">
    <location>
        <begin position="1234"/>
        <end position="1243"/>
    </location>
</feature>
<feature type="region of interest" description="Disordered" evidence="1">
    <location>
        <begin position="743"/>
        <end position="829"/>
    </location>
</feature>
<feature type="chain" id="PRO_5007856676" evidence="2">
    <location>
        <begin position="18"/>
        <end position="1243"/>
    </location>
</feature>
<gene>
    <name evidence="3" type="ORF">EXIGLDRAFT_775944</name>
</gene>
<evidence type="ECO:0000313" key="3">
    <source>
        <dbReference type="EMBL" id="KZV85012.1"/>
    </source>
</evidence>
<evidence type="ECO:0000256" key="1">
    <source>
        <dbReference type="SAM" id="MobiDB-lite"/>
    </source>
</evidence>
<proteinExistence type="predicted"/>
<keyword evidence="2" id="KW-0732">Signal</keyword>